<dbReference type="NCBIfam" id="TIGR00374">
    <property type="entry name" value="flippase-like domain"/>
    <property type="match status" value="1"/>
</dbReference>
<keyword evidence="5 6" id="KW-0472">Membrane</keyword>
<evidence type="ECO:0000313" key="8">
    <source>
        <dbReference type="Proteomes" id="UP000240912"/>
    </source>
</evidence>
<feature type="transmembrane region" description="Helical" evidence="6">
    <location>
        <begin position="306"/>
        <end position="323"/>
    </location>
</feature>
<evidence type="ECO:0000313" key="7">
    <source>
        <dbReference type="EMBL" id="PST84888.1"/>
    </source>
</evidence>
<keyword evidence="8" id="KW-1185">Reference proteome</keyword>
<organism evidence="7 8">
    <name type="scientific">Pedobacter yulinensis</name>
    <dbReference type="NCBI Taxonomy" id="2126353"/>
    <lineage>
        <taxon>Bacteria</taxon>
        <taxon>Pseudomonadati</taxon>
        <taxon>Bacteroidota</taxon>
        <taxon>Sphingobacteriia</taxon>
        <taxon>Sphingobacteriales</taxon>
        <taxon>Sphingobacteriaceae</taxon>
        <taxon>Pedobacter</taxon>
    </lineage>
</organism>
<dbReference type="GO" id="GO:0005886">
    <property type="term" value="C:plasma membrane"/>
    <property type="evidence" value="ECO:0007669"/>
    <property type="project" value="UniProtKB-SubCell"/>
</dbReference>
<feature type="transmembrane region" description="Helical" evidence="6">
    <location>
        <begin position="219"/>
        <end position="241"/>
    </location>
</feature>
<dbReference type="Pfam" id="PF03706">
    <property type="entry name" value="LPG_synthase_TM"/>
    <property type="match status" value="1"/>
</dbReference>
<gene>
    <name evidence="7" type="ORF">C7T94_01825</name>
</gene>
<sequence>MSVQHRALATGKYIFLFLLGLGLLFLAFRGQDMSALWAEIARADPLWVTASAACVVAANVVRAWRWNLLFSSLNFRVSLRNAFTAVMVGYLANLALPRVGEITRCTAVNRSNNIPLYASLGTVVTERLFDVLVLFVTLCGMLAFQYAVVGNFMNGLLNQVLDRLQTGGFTVLVICCCAAIAVAAFCWWYLRRKKSRSMLRIIAGLKQGLRSFELLKQKAAFVGSSILIWLLYFLSVYLALFSLPATAHLGPQAAYTALVFSGLAMVAPVQGGIGVYHWMVGQALACYLVPFADGLAYATIIHSSQMIFILVVGSLALVCNLVCKPETGRPGSAA</sequence>
<dbReference type="AlphaFoldDB" id="A0A2T3HR22"/>
<dbReference type="PANTHER" id="PTHR39087:SF2">
    <property type="entry name" value="UPF0104 MEMBRANE PROTEIN MJ1595"/>
    <property type="match status" value="1"/>
</dbReference>
<feature type="transmembrane region" description="Helical" evidence="6">
    <location>
        <begin position="46"/>
        <end position="64"/>
    </location>
</feature>
<evidence type="ECO:0000256" key="3">
    <source>
        <dbReference type="ARBA" id="ARBA00022692"/>
    </source>
</evidence>
<evidence type="ECO:0000256" key="4">
    <source>
        <dbReference type="ARBA" id="ARBA00022989"/>
    </source>
</evidence>
<reference evidence="7 8" key="1">
    <citation type="submission" date="2018-03" db="EMBL/GenBank/DDBJ databases">
        <authorList>
            <person name="Keele B.F."/>
        </authorList>
    </citation>
    <scope>NUCLEOTIDE SEQUENCE [LARGE SCALE GENOMIC DNA]</scope>
    <source>
        <strain evidence="7 8">YL28-9</strain>
    </source>
</reference>
<keyword evidence="2" id="KW-1003">Cell membrane</keyword>
<dbReference type="InterPro" id="IPR022791">
    <property type="entry name" value="L-PG_synthase/AglD"/>
</dbReference>
<feature type="transmembrane region" description="Helical" evidence="6">
    <location>
        <begin position="253"/>
        <end position="276"/>
    </location>
</feature>
<evidence type="ECO:0000256" key="5">
    <source>
        <dbReference type="ARBA" id="ARBA00023136"/>
    </source>
</evidence>
<comment type="subcellular location">
    <subcellularLocation>
        <location evidence="1">Cell membrane</location>
        <topology evidence="1">Multi-pass membrane protein</topology>
    </subcellularLocation>
</comment>
<proteinExistence type="predicted"/>
<keyword evidence="3 6" id="KW-0812">Transmembrane</keyword>
<feature type="transmembrane region" description="Helical" evidence="6">
    <location>
        <begin position="128"/>
        <end position="149"/>
    </location>
</feature>
<keyword evidence="4 6" id="KW-1133">Transmembrane helix</keyword>
<dbReference type="Proteomes" id="UP000240912">
    <property type="component" value="Unassembled WGS sequence"/>
</dbReference>
<evidence type="ECO:0008006" key="9">
    <source>
        <dbReference type="Google" id="ProtNLM"/>
    </source>
</evidence>
<feature type="transmembrane region" description="Helical" evidence="6">
    <location>
        <begin position="283"/>
        <end position="300"/>
    </location>
</feature>
<dbReference type="PANTHER" id="PTHR39087">
    <property type="entry name" value="UPF0104 MEMBRANE PROTEIN MJ1595"/>
    <property type="match status" value="1"/>
</dbReference>
<accession>A0A2T3HR22</accession>
<evidence type="ECO:0000256" key="6">
    <source>
        <dbReference type="SAM" id="Phobius"/>
    </source>
</evidence>
<feature type="transmembrane region" description="Helical" evidence="6">
    <location>
        <begin position="169"/>
        <end position="190"/>
    </location>
</feature>
<name>A0A2T3HR22_9SPHI</name>
<evidence type="ECO:0000256" key="1">
    <source>
        <dbReference type="ARBA" id="ARBA00004651"/>
    </source>
</evidence>
<evidence type="ECO:0000256" key="2">
    <source>
        <dbReference type="ARBA" id="ARBA00022475"/>
    </source>
</evidence>
<protein>
    <recommendedName>
        <fullName evidence="9">TIGR00374 family protein</fullName>
    </recommendedName>
</protein>
<dbReference type="EMBL" id="PYLS01000001">
    <property type="protein sequence ID" value="PST84888.1"/>
    <property type="molecule type" value="Genomic_DNA"/>
</dbReference>
<comment type="caution">
    <text evidence="7">The sequence shown here is derived from an EMBL/GenBank/DDBJ whole genome shotgun (WGS) entry which is preliminary data.</text>
</comment>
<dbReference type="OrthoDB" id="9812094at2"/>